<keyword evidence="3" id="KW-0804">Transcription</keyword>
<dbReference type="PROSITE" id="PS50110">
    <property type="entry name" value="RESPONSE_REGULATORY"/>
    <property type="match status" value="1"/>
</dbReference>
<feature type="domain" description="Response regulatory" evidence="5">
    <location>
        <begin position="11"/>
        <end position="125"/>
    </location>
</feature>
<gene>
    <name evidence="6" type="ORF">D3272_02430</name>
</gene>
<name>A0A4Q2RGY4_9HYPH</name>
<keyword evidence="1 4" id="KW-0597">Phosphoprotein</keyword>
<dbReference type="AlphaFoldDB" id="A0A4Q2RGY4"/>
<reference evidence="6 7" key="1">
    <citation type="submission" date="2018-09" db="EMBL/GenBank/DDBJ databases">
        <authorList>
            <person name="Grouzdev D.S."/>
            <person name="Krutkina M.S."/>
        </authorList>
    </citation>
    <scope>NUCLEOTIDE SEQUENCE [LARGE SCALE GENOMIC DNA]</scope>
    <source>
        <strain evidence="6 7">RmlP001</strain>
    </source>
</reference>
<evidence type="ECO:0000313" key="6">
    <source>
        <dbReference type="EMBL" id="RYB06964.1"/>
    </source>
</evidence>
<feature type="modified residue" description="4-aspartylphosphate" evidence="4">
    <location>
        <position position="62"/>
    </location>
</feature>
<dbReference type="SMART" id="SM00448">
    <property type="entry name" value="REC"/>
    <property type="match status" value="1"/>
</dbReference>
<dbReference type="Proteomes" id="UP000289411">
    <property type="component" value="Unassembled WGS sequence"/>
</dbReference>
<sequence>MTDVHDASPLTALVVDDDAMLRMDVVAMLEDAGFLTLDAEDVDSALSVLGRHHATIALLFSDVDMPGTRDGFGLAREVAARWPGITVVIASGRRRPGPGDLPDGVCFIAKPFSAELVHGHLREIMPEHRRPAKLKD</sequence>
<keyword evidence="7" id="KW-1185">Reference proteome</keyword>
<dbReference type="Pfam" id="PF00072">
    <property type="entry name" value="Response_reg"/>
    <property type="match status" value="1"/>
</dbReference>
<dbReference type="SUPFAM" id="SSF52172">
    <property type="entry name" value="CheY-like"/>
    <property type="match status" value="1"/>
</dbReference>
<evidence type="ECO:0000259" key="5">
    <source>
        <dbReference type="PROSITE" id="PS50110"/>
    </source>
</evidence>
<reference evidence="6 7" key="2">
    <citation type="submission" date="2019-02" db="EMBL/GenBank/DDBJ databases">
        <title>'Lichenibacterium ramalinii' gen. nov. sp. nov., 'Lichenibacterium minor' gen. nov. sp. nov.</title>
        <authorList>
            <person name="Pankratov T."/>
        </authorList>
    </citation>
    <scope>NUCLEOTIDE SEQUENCE [LARGE SCALE GENOMIC DNA]</scope>
    <source>
        <strain evidence="6 7">RmlP001</strain>
    </source>
</reference>
<evidence type="ECO:0000256" key="2">
    <source>
        <dbReference type="ARBA" id="ARBA00023015"/>
    </source>
</evidence>
<proteinExistence type="predicted"/>
<dbReference type="RefSeq" id="WP_129217503.1">
    <property type="nucleotide sequence ID" value="NZ_QYBC01000002.1"/>
</dbReference>
<dbReference type="InterPro" id="IPR050595">
    <property type="entry name" value="Bact_response_regulator"/>
</dbReference>
<dbReference type="InterPro" id="IPR001789">
    <property type="entry name" value="Sig_transdc_resp-reg_receiver"/>
</dbReference>
<organism evidence="6 7">
    <name type="scientific">Lichenibacterium ramalinae</name>
    <dbReference type="NCBI Taxonomy" id="2316527"/>
    <lineage>
        <taxon>Bacteria</taxon>
        <taxon>Pseudomonadati</taxon>
        <taxon>Pseudomonadota</taxon>
        <taxon>Alphaproteobacteria</taxon>
        <taxon>Hyphomicrobiales</taxon>
        <taxon>Lichenihabitantaceae</taxon>
        <taxon>Lichenibacterium</taxon>
    </lineage>
</organism>
<dbReference type="PANTHER" id="PTHR44591:SF3">
    <property type="entry name" value="RESPONSE REGULATORY DOMAIN-CONTAINING PROTEIN"/>
    <property type="match status" value="1"/>
</dbReference>
<dbReference type="GO" id="GO:0000160">
    <property type="term" value="P:phosphorelay signal transduction system"/>
    <property type="evidence" value="ECO:0007669"/>
    <property type="project" value="InterPro"/>
</dbReference>
<dbReference type="InterPro" id="IPR011006">
    <property type="entry name" value="CheY-like_superfamily"/>
</dbReference>
<dbReference type="OrthoDB" id="9784719at2"/>
<dbReference type="EMBL" id="QYBC01000002">
    <property type="protein sequence ID" value="RYB06964.1"/>
    <property type="molecule type" value="Genomic_DNA"/>
</dbReference>
<evidence type="ECO:0000256" key="3">
    <source>
        <dbReference type="ARBA" id="ARBA00023163"/>
    </source>
</evidence>
<comment type="caution">
    <text evidence="6">The sequence shown here is derived from an EMBL/GenBank/DDBJ whole genome shotgun (WGS) entry which is preliminary data.</text>
</comment>
<dbReference type="PANTHER" id="PTHR44591">
    <property type="entry name" value="STRESS RESPONSE REGULATOR PROTEIN 1"/>
    <property type="match status" value="1"/>
</dbReference>
<dbReference type="Gene3D" id="3.40.50.2300">
    <property type="match status" value="1"/>
</dbReference>
<evidence type="ECO:0000313" key="7">
    <source>
        <dbReference type="Proteomes" id="UP000289411"/>
    </source>
</evidence>
<accession>A0A4Q2RGY4</accession>
<keyword evidence="2" id="KW-0805">Transcription regulation</keyword>
<evidence type="ECO:0000256" key="1">
    <source>
        <dbReference type="ARBA" id="ARBA00022553"/>
    </source>
</evidence>
<evidence type="ECO:0000256" key="4">
    <source>
        <dbReference type="PROSITE-ProRule" id="PRU00169"/>
    </source>
</evidence>
<protein>
    <submittedName>
        <fullName evidence="6">Response regulator</fullName>
    </submittedName>
</protein>